<dbReference type="PROSITE" id="PS51192">
    <property type="entry name" value="HELICASE_ATP_BIND_1"/>
    <property type="match status" value="1"/>
</dbReference>
<feature type="compositionally biased region" description="Gly residues" evidence="6">
    <location>
        <begin position="208"/>
        <end position="221"/>
    </location>
</feature>
<dbReference type="SMART" id="SM00487">
    <property type="entry name" value="DEXDc"/>
    <property type="match status" value="1"/>
</dbReference>
<dbReference type="GO" id="GO:0003677">
    <property type="term" value="F:DNA binding"/>
    <property type="evidence" value="ECO:0007669"/>
    <property type="project" value="UniProtKB-UniRule"/>
</dbReference>
<evidence type="ECO:0000313" key="11">
    <source>
        <dbReference type="Proteomes" id="UP001530293"/>
    </source>
</evidence>
<keyword evidence="3" id="KW-0378">Hydrolase</keyword>
<feature type="region of interest" description="Disordered" evidence="6">
    <location>
        <begin position="23"/>
        <end position="180"/>
    </location>
</feature>
<dbReference type="PROSITE" id="PS50118">
    <property type="entry name" value="HMG_BOX_2"/>
    <property type="match status" value="1"/>
</dbReference>
<dbReference type="InterPro" id="IPR015195">
    <property type="entry name" value="SLIDE"/>
</dbReference>
<feature type="region of interest" description="Disordered" evidence="6">
    <location>
        <begin position="197"/>
        <end position="279"/>
    </location>
</feature>
<dbReference type="InterPro" id="IPR036910">
    <property type="entry name" value="HMG_box_dom_sf"/>
</dbReference>
<dbReference type="SUPFAM" id="SSF46689">
    <property type="entry name" value="Homeodomain-like"/>
    <property type="match status" value="1"/>
</dbReference>
<feature type="DNA-binding region" description="HMG box" evidence="5">
    <location>
        <begin position="5"/>
        <end position="74"/>
    </location>
</feature>
<dbReference type="Pfam" id="PF09111">
    <property type="entry name" value="SLIDE"/>
    <property type="match status" value="1"/>
</dbReference>
<dbReference type="CDD" id="cd18793">
    <property type="entry name" value="SF2_C_SNF"/>
    <property type="match status" value="1"/>
</dbReference>
<dbReference type="FunFam" id="3.40.50.300:FF:000082">
    <property type="entry name" value="ISWI chromatin remodeling complex ATPase ISW1"/>
    <property type="match status" value="1"/>
</dbReference>
<evidence type="ECO:0000256" key="4">
    <source>
        <dbReference type="ARBA" id="ARBA00023242"/>
    </source>
</evidence>
<dbReference type="Gene3D" id="1.10.10.60">
    <property type="entry name" value="Homeodomain-like"/>
    <property type="match status" value="2"/>
</dbReference>
<evidence type="ECO:0000256" key="1">
    <source>
        <dbReference type="ARBA" id="ARBA00004123"/>
    </source>
</evidence>
<feature type="compositionally biased region" description="Basic and acidic residues" evidence="6">
    <location>
        <begin position="110"/>
        <end position="127"/>
    </location>
</feature>
<name>A0ABD3MKH3_9STRA</name>
<protein>
    <submittedName>
        <fullName evidence="10">Uncharacterized protein</fullName>
    </submittedName>
</protein>
<accession>A0ABD3MKH3</accession>
<feature type="compositionally biased region" description="Basic and acidic residues" evidence="6">
    <location>
        <begin position="48"/>
        <end position="68"/>
    </location>
</feature>
<dbReference type="InterPro" id="IPR001650">
    <property type="entry name" value="Helicase_C-like"/>
</dbReference>
<dbReference type="CDD" id="cd00084">
    <property type="entry name" value="HMG-box_SF"/>
    <property type="match status" value="1"/>
</dbReference>
<dbReference type="InterPro" id="IPR014001">
    <property type="entry name" value="Helicase_ATP-bd"/>
</dbReference>
<dbReference type="Proteomes" id="UP001530293">
    <property type="component" value="Unassembled WGS sequence"/>
</dbReference>
<dbReference type="PANTHER" id="PTHR45623">
    <property type="entry name" value="CHROMODOMAIN-HELICASE-DNA-BINDING PROTEIN 3-RELATED-RELATED"/>
    <property type="match status" value="1"/>
</dbReference>
<feature type="domain" description="Helicase ATP-binding" evidence="8">
    <location>
        <begin position="307"/>
        <end position="502"/>
    </location>
</feature>
<dbReference type="SUPFAM" id="SSF52540">
    <property type="entry name" value="P-loop containing nucleoside triphosphate hydrolases"/>
    <property type="match status" value="2"/>
</dbReference>
<feature type="region of interest" description="Disordered" evidence="6">
    <location>
        <begin position="1490"/>
        <end position="1550"/>
    </location>
</feature>
<feature type="compositionally biased region" description="Acidic residues" evidence="6">
    <location>
        <begin position="255"/>
        <end position="273"/>
    </location>
</feature>
<dbReference type="InterPro" id="IPR038718">
    <property type="entry name" value="SNF2-like_sf"/>
</dbReference>
<evidence type="ECO:0000256" key="5">
    <source>
        <dbReference type="PROSITE-ProRule" id="PRU00267"/>
    </source>
</evidence>
<evidence type="ECO:0000256" key="2">
    <source>
        <dbReference type="ARBA" id="ARBA00009687"/>
    </source>
</evidence>
<dbReference type="InterPro" id="IPR036306">
    <property type="entry name" value="ISWI_HAND-dom_sf"/>
</dbReference>
<keyword evidence="5" id="KW-0238">DNA-binding</keyword>
<proteinExistence type="inferred from homology"/>
<keyword evidence="11" id="KW-1185">Reference proteome</keyword>
<dbReference type="Pfam" id="PF09011">
    <property type="entry name" value="HMG_box_2"/>
    <property type="match status" value="1"/>
</dbReference>
<dbReference type="PROSITE" id="PS51194">
    <property type="entry name" value="HELICASE_CTER"/>
    <property type="match status" value="1"/>
</dbReference>
<dbReference type="GO" id="GO:0005634">
    <property type="term" value="C:nucleus"/>
    <property type="evidence" value="ECO:0007669"/>
    <property type="project" value="UniProtKB-SubCell"/>
</dbReference>
<dbReference type="SUPFAM" id="SSF47095">
    <property type="entry name" value="HMG-box"/>
    <property type="match status" value="1"/>
</dbReference>
<dbReference type="Pfam" id="PF00271">
    <property type="entry name" value="Helicase_C"/>
    <property type="match status" value="1"/>
</dbReference>
<dbReference type="Gene3D" id="1.10.30.10">
    <property type="entry name" value="High mobility group box domain"/>
    <property type="match status" value="1"/>
</dbReference>
<dbReference type="Pfam" id="PF00176">
    <property type="entry name" value="SNF2-rel_dom"/>
    <property type="match status" value="1"/>
</dbReference>
<evidence type="ECO:0000313" key="10">
    <source>
        <dbReference type="EMBL" id="KAL3764112.1"/>
    </source>
</evidence>
<gene>
    <name evidence="10" type="ORF">ACHAWU_003924</name>
</gene>
<dbReference type="EMBL" id="JALLBG020000108">
    <property type="protein sequence ID" value="KAL3764112.1"/>
    <property type="molecule type" value="Genomic_DNA"/>
</dbReference>
<dbReference type="SMART" id="SM00490">
    <property type="entry name" value="HELICc"/>
    <property type="match status" value="1"/>
</dbReference>
<comment type="similarity">
    <text evidence="2">Belongs to the SNF2/RAD54 helicase family. ISWI subfamily.</text>
</comment>
<feature type="compositionally biased region" description="Polar residues" evidence="6">
    <location>
        <begin position="1517"/>
        <end position="1535"/>
    </location>
</feature>
<dbReference type="Gene3D" id="3.40.50.300">
    <property type="entry name" value="P-loop containing nucleotide triphosphate hydrolases"/>
    <property type="match status" value="1"/>
</dbReference>
<dbReference type="InterPro" id="IPR027417">
    <property type="entry name" value="P-loop_NTPase"/>
</dbReference>
<dbReference type="SUPFAM" id="SSF101224">
    <property type="entry name" value="HAND domain of the nucleosome remodeling ATPase ISWI"/>
    <property type="match status" value="1"/>
</dbReference>
<evidence type="ECO:0000259" key="8">
    <source>
        <dbReference type="PROSITE" id="PS51192"/>
    </source>
</evidence>
<feature type="domain" description="HMG box" evidence="7">
    <location>
        <begin position="5"/>
        <end position="74"/>
    </location>
</feature>
<feature type="compositionally biased region" description="Basic and acidic residues" evidence="6">
    <location>
        <begin position="134"/>
        <end position="161"/>
    </location>
</feature>
<comment type="subcellular location">
    <subcellularLocation>
        <location evidence="1">Nucleus</location>
    </subcellularLocation>
</comment>
<dbReference type="PANTHER" id="PTHR45623:SF49">
    <property type="entry name" value="SWI_SNF-RELATED MATRIX-ASSOCIATED ACTIN-DEPENDENT REGULATOR OF CHROMATIN SUBFAMILY A MEMBER 5"/>
    <property type="match status" value="1"/>
</dbReference>
<organism evidence="10 11">
    <name type="scientific">Discostella pseudostelligera</name>
    <dbReference type="NCBI Taxonomy" id="259834"/>
    <lineage>
        <taxon>Eukaryota</taxon>
        <taxon>Sar</taxon>
        <taxon>Stramenopiles</taxon>
        <taxon>Ochrophyta</taxon>
        <taxon>Bacillariophyta</taxon>
        <taxon>Coscinodiscophyceae</taxon>
        <taxon>Thalassiosirophycidae</taxon>
        <taxon>Stephanodiscales</taxon>
        <taxon>Stephanodiscaceae</taxon>
        <taxon>Discostella</taxon>
    </lineage>
</organism>
<dbReference type="InterPro" id="IPR009057">
    <property type="entry name" value="Homeodomain-like_sf"/>
</dbReference>
<comment type="caution">
    <text evidence="10">The sequence shown here is derived from an EMBL/GenBank/DDBJ whole genome shotgun (WGS) entry which is preliminary data.</text>
</comment>
<dbReference type="Gene3D" id="3.40.50.10810">
    <property type="entry name" value="Tandem AAA-ATPase domain"/>
    <property type="match status" value="1"/>
</dbReference>
<evidence type="ECO:0000256" key="6">
    <source>
        <dbReference type="SAM" id="MobiDB-lite"/>
    </source>
</evidence>
<evidence type="ECO:0000259" key="7">
    <source>
        <dbReference type="PROSITE" id="PS50118"/>
    </source>
</evidence>
<dbReference type="InterPro" id="IPR000330">
    <property type="entry name" value="SNF2_N"/>
</dbReference>
<feature type="compositionally biased region" description="Basic and acidic residues" evidence="6">
    <location>
        <begin position="76"/>
        <end position="86"/>
    </location>
</feature>
<keyword evidence="4 5" id="KW-0539">Nucleus</keyword>
<dbReference type="GO" id="GO:0016787">
    <property type="term" value="F:hydrolase activity"/>
    <property type="evidence" value="ECO:0007669"/>
    <property type="project" value="UniProtKB-KW"/>
</dbReference>
<feature type="compositionally biased region" description="Basic residues" evidence="6">
    <location>
        <begin position="239"/>
        <end position="250"/>
    </location>
</feature>
<dbReference type="InterPro" id="IPR009071">
    <property type="entry name" value="HMG_box_dom"/>
</dbReference>
<dbReference type="SMART" id="SM00398">
    <property type="entry name" value="HMG"/>
    <property type="match status" value="1"/>
</dbReference>
<reference evidence="10 11" key="1">
    <citation type="submission" date="2024-10" db="EMBL/GenBank/DDBJ databases">
        <title>Updated reference genomes for cyclostephanoid diatoms.</title>
        <authorList>
            <person name="Roberts W.R."/>
            <person name="Alverson A.J."/>
        </authorList>
    </citation>
    <scope>NUCLEOTIDE SEQUENCE [LARGE SCALE GENOMIC DNA]</scope>
    <source>
        <strain evidence="10 11">AJA232-27</strain>
    </source>
</reference>
<sequence length="1550" mass="175314">MAPQVSRAKSAFMFYQSDHLGEIKRSLGPGSSMGDAMQHLSSQWRSLTDTEKQPYLDREDADRARYQAECDQADEEAYRAQQDRITKNAFLPKDGTAELQASSRGARAQQDADREDREARDKARREAMLNNLTPEEREERRLAKEMKHAEKMERQKKRTAEEQAVASQHRKLDKEAAKKTAGRLKYLLAQSEIFGRLKDGAAKKSASSGGGGSRGGGGGGSSASASEDEGSTNNGNGYKSKHSPSKKKGRKNQDDADAPEGEGVEEDDDEDDTGASKAHHTFLSKQPSCIKFGTLKPYQLEGLNWMIHLAEKGLNGILADEMGLGKTLQSISIMAYHFEYMKIQGPHLVCVPKSTLSNWMNELNRWCPSLRAIRFHGGKEEREALSEEYFTNEAAAHDGRRPTKQIYNEKTGEMEDDNSDNPRAWDVCVTTYEVANTERKALSRFAWKYLVIDEAHRLKNEASIFSTTVRGFNTAYRLLLTGTPLQNNLHELWALLNFLLPDIFSSSEQFDEWFNLEIDDADAKKTMITQLHGILRPFMLRRLKVDVAKGLPPKTETLIMVGMSKMQKQLYKRLLLRDIEAITGKNTNSGKTAILNIVMQLRKCCNHPYLFEGVEDRTLDPLGEHLVDNCGKLNMVDKLLKKLKERGSRVLIFTQMTRILDILEDYMVMRGHKYCRIDGNTDYETRERSIDEFNMENSEKFCFILSTRAGGLGINLQTADTCILYDSDWNPQADLQAQDRCHRLGQKKPVSVYRLVTENTVEEKIVERAQQKLKLDAMVVQQGRLKEMDKLSKEDVMAAVRFGADAVFRSEESTITDMDIDTILERGKAKTEELAKKIQKAEKGDLLDFRLDGGVSAQTFEGIDYSDAQLRNQLRLLAADSMGKRDRRPPPTTYNAIVQPTKSMVIKNRKIRLPKVLRLPSMEDHQFYNRARLMELSKLEFETYATLKETGQVPPMEVLEQKRTVLPDELGEEKLELLDEGFGDWTKSQFFHFVKATTMFGRDDLPNIAAEMAMPIDIIESYAQAFWEYGPTELKPDEWERVKTQIEKGEQKIAKKRLQEELLNKFVQTFDDPEKDMVFANKGTTHFSIEQDRAILCGVVKHGYGAWNAIREEIRNDTSLLFQHSVQGMNIDAIAKRCDYRMRQMDKELEAREKKLSTQRPPAVQEAEIALTAIKNMEAWESEAKMMQLQGEPAPPIESFVKQGLDTLDGYLKELQLCIDGVREVETQLRGCQVLAEETKERIFAGDQYVNYSHITLKAGGPRAGLNKSGNGYGVDLEARINAAVLAIPECGECKFCLDPNSRKICVERRVVRRNLIEEEMIRIPSSKVTVADMKALKPSSSNYKPVKERKKPGRKKGWNLLVEASPGYEKKKGASKGSIPMSLPDHVLPILCSRISANGTCHRMDVINGLIKDHPQTSARQATFKFTELTTKDKPACVPQPGKKSGKGRSVTFYLRPRFYHMLPAEERPNGWEEAAQADEALWQEEQANAKAGGDSNTNAMMTEKSGESDDDDTHNSVSEMNSSVLTNSTFNGNDSDDSDRPMKKQKTR</sequence>
<evidence type="ECO:0000256" key="3">
    <source>
        <dbReference type="ARBA" id="ARBA00022801"/>
    </source>
</evidence>
<feature type="domain" description="Helicase C-terminal" evidence="9">
    <location>
        <begin position="635"/>
        <end position="786"/>
    </location>
</feature>
<dbReference type="InterPro" id="IPR049730">
    <property type="entry name" value="SNF2/RAD54-like_C"/>
</dbReference>
<evidence type="ECO:0000259" key="9">
    <source>
        <dbReference type="PROSITE" id="PS51194"/>
    </source>
</evidence>